<dbReference type="FunFam" id="3.40.50.300:FF:000997">
    <property type="entry name" value="Multidrug resistance-associated protein 1"/>
    <property type="match status" value="1"/>
</dbReference>
<keyword evidence="5" id="KW-0547">Nucleotide-binding</keyword>
<feature type="domain" description="ABC transmembrane type-1" evidence="12">
    <location>
        <begin position="206"/>
        <end position="493"/>
    </location>
</feature>
<keyword evidence="8 10" id="KW-0472">Membrane</keyword>
<accession>A0A0C9YUX0</accession>
<evidence type="ECO:0000256" key="2">
    <source>
        <dbReference type="ARBA" id="ARBA00009726"/>
    </source>
</evidence>
<evidence type="ECO:0000256" key="9">
    <source>
        <dbReference type="SAM" id="MobiDB-lite"/>
    </source>
</evidence>
<evidence type="ECO:0000256" key="1">
    <source>
        <dbReference type="ARBA" id="ARBA00004141"/>
    </source>
</evidence>
<feature type="region of interest" description="Disordered" evidence="9">
    <location>
        <begin position="537"/>
        <end position="586"/>
    </location>
</feature>
<evidence type="ECO:0000256" key="6">
    <source>
        <dbReference type="ARBA" id="ARBA00022840"/>
    </source>
</evidence>
<dbReference type="InterPro" id="IPR050173">
    <property type="entry name" value="ABC_transporter_C-like"/>
</dbReference>
<evidence type="ECO:0000256" key="10">
    <source>
        <dbReference type="SAM" id="Phobius"/>
    </source>
</evidence>
<keyword evidence="14" id="KW-1185">Reference proteome</keyword>
<evidence type="ECO:0000259" key="11">
    <source>
        <dbReference type="PROSITE" id="PS50893"/>
    </source>
</evidence>
<sequence>MPGSPPSPSESVMHQKEKGPSTDMTTVPQALRLQLDTGNEYVKYRQKFWQLWLPRDPPPPPPLSLENAQLIPLANASIYSQLTYSWMTKVMTLGYQRTLQASDLYKLDLSRQAGPLAEKLEAAWKKRIEAATDWNDRLNRGEIHPSTVKRLIWAIRAITSGSGPQKRAYSERRARLEQHWREVGGKKHASLAWALNDVFAWSFWPGGVFKVVGDVAQLMGPLVLKALITFAEQRSAAHSAGEPLPNVGRGIGMAFGLWALTILTSVCNNQFFWHSMETGILARAALIACIYERGVRLTGKERVKLTNAALVNHISTDVSRVDACAQWFHSAWTAPIQVTVCLIILLVELGPSALAGFSMFFIIIPFQQQLMALQRRIRHRSVVWTERRTKVLLEVLGAMRVIKYFTYEMPYLHKLFGLRKKELHEVCKIQFLTSASFALGTSLPALGTTLAFVTYTLTSHNFNTAVIFSSLSLFQLLRQPMMYMPRALAAIPDAASALERLSDIFHAELITSETMIVDKSQEEAVLIRDATFEWESPEKIDQSVPDISSRGGRGGARGGRGGRSGGRGGRSGGHAKNGKEKDELRKDAPVFKVQGINLAIPRGRLTAIVGPIGSGKSSLLQGIVGEMRKVSGHVSVGGRVAYCSQTAWIQNATLRENVLFGQPFDEERYWRVIELSCLLPDLEQLPDGDLTEIGERGINLSGGQKQRINIARALYFNPEIVIFDDPLSAVDAHVGKSLFEDAILGSLRSRGITVLLVTHAIHFLSQVDYVYTMKDGTIVESGTFDELLEQNGEFARLVREYGGHTEDAKEDAEEDEVALQQKKVTIEDVKLKSAKARERAEGKGKVEGRLIVKEQRKTGSVSLKVYWAYLAAGRGAVMLPLIITFMLLMQASQVMNSYTLVWWESNTWNRPNSFYQILYGCLGVGQALFTFALGANVDLMSYFVSQNLHQQSIRKVFHAPMSFFDTTPAGRILGVFGKDIDTMDNQLAFSIRLLGLTMSVVIGAVVIVSILEPYFLIAVVGLYLGYSYFVAFYRASAREVKRLDSMLRSLLYAHFSETFTGLPIIRSYGEMKRFVGSNRYYIDLEDRSLYPVIANQRWLAVRLEFMGAMLTFLVALLAVTDVSGINAAQIGLALTYTMMLGQMLSFVTRQTADVENNLNSVERIVQYTREETVPQEAPHEKPEVKPPTDWPREGAVEFKNVQMSYRSGLPNVLHGISFSIQGGEKIGIVGRTGAGKSSLMLALYRIVELSGGSIILDGIDISTLGLRDLRTKISIIPQDPLLFSGTIRSNLDPFNQYDDAKLWDALYRSCLIDRPPSTSKEEQGEEKRTSRYTLETVIESEGANLSVGERSLLSLARALVKDCKVVVLDEATASVDLETDNKIQRTITTEFRDRTLLCIAHRLRTIISYDRVLVMDAGTVAEFDTPYNLYQKEGGLFRGMCERSHITLKDIETSG</sequence>
<dbReference type="Pfam" id="PF00664">
    <property type="entry name" value="ABC_membrane"/>
    <property type="match status" value="2"/>
</dbReference>
<dbReference type="PROSITE" id="PS50893">
    <property type="entry name" value="ABC_TRANSPORTER_2"/>
    <property type="match status" value="2"/>
</dbReference>
<dbReference type="InterPro" id="IPR036640">
    <property type="entry name" value="ABC1_TM_sf"/>
</dbReference>
<dbReference type="PANTHER" id="PTHR24223">
    <property type="entry name" value="ATP-BINDING CASSETTE SUB-FAMILY C"/>
    <property type="match status" value="1"/>
</dbReference>
<keyword evidence="4 10" id="KW-0812">Transmembrane</keyword>
<dbReference type="OrthoDB" id="6500128at2759"/>
<feature type="region of interest" description="Disordered" evidence="9">
    <location>
        <begin position="1171"/>
        <end position="1192"/>
    </location>
</feature>
<evidence type="ECO:0000259" key="12">
    <source>
        <dbReference type="PROSITE" id="PS50929"/>
    </source>
</evidence>
<feature type="transmembrane region" description="Helical" evidence="10">
    <location>
        <begin position="459"/>
        <end position="477"/>
    </location>
</feature>
<protein>
    <recommendedName>
        <fullName evidence="15">ABC protein</fullName>
    </recommendedName>
</protein>
<feature type="domain" description="ABC transporter" evidence="11">
    <location>
        <begin position="1196"/>
        <end position="1442"/>
    </location>
</feature>
<feature type="compositionally biased region" description="Gly residues" evidence="9">
    <location>
        <begin position="551"/>
        <end position="572"/>
    </location>
</feature>
<dbReference type="SMART" id="SM00382">
    <property type="entry name" value="AAA"/>
    <property type="match status" value="2"/>
</dbReference>
<feature type="transmembrane region" description="Helical" evidence="10">
    <location>
        <begin position="866"/>
        <end position="889"/>
    </location>
</feature>
<name>A0A0C9YUX0_9AGAM</name>
<reference evidence="13 14" key="1">
    <citation type="submission" date="2014-04" db="EMBL/GenBank/DDBJ databases">
        <authorList>
            <consortium name="DOE Joint Genome Institute"/>
            <person name="Kuo A."/>
            <person name="Kohler A."/>
            <person name="Costa M.D."/>
            <person name="Nagy L.G."/>
            <person name="Floudas D."/>
            <person name="Copeland A."/>
            <person name="Barry K.W."/>
            <person name="Cichocki N."/>
            <person name="Veneault-Fourrey C."/>
            <person name="LaButti K."/>
            <person name="Lindquist E.A."/>
            <person name="Lipzen A."/>
            <person name="Lundell T."/>
            <person name="Morin E."/>
            <person name="Murat C."/>
            <person name="Sun H."/>
            <person name="Tunlid A."/>
            <person name="Henrissat B."/>
            <person name="Grigoriev I.V."/>
            <person name="Hibbett D.S."/>
            <person name="Martin F."/>
            <person name="Nordberg H.P."/>
            <person name="Cantor M.N."/>
            <person name="Hua S.X."/>
        </authorList>
    </citation>
    <scope>NUCLEOTIDE SEQUENCE [LARGE SCALE GENOMIC DNA]</scope>
    <source>
        <strain evidence="13 14">441</strain>
    </source>
</reference>
<dbReference type="InterPro" id="IPR017871">
    <property type="entry name" value="ABC_transporter-like_CS"/>
</dbReference>
<comment type="subcellular location">
    <subcellularLocation>
        <location evidence="1">Membrane</location>
        <topology evidence="1">Multi-pass membrane protein</topology>
    </subcellularLocation>
</comment>
<evidence type="ECO:0000256" key="8">
    <source>
        <dbReference type="ARBA" id="ARBA00023136"/>
    </source>
</evidence>
<feature type="domain" description="ABC transmembrane type-1" evidence="12">
    <location>
        <begin position="881"/>
        <end position="1156"/>
    </location>
</feature>
<feature type="domain" description="ABC transporter" evidence="11">
    <location>
        <begin position="578"/>
        <end position="800"/>
    </location>
</feature>
<dbReference type="CDD" id="cd03250">
    <property type="entry name" value="ABCC_MRP_domain1"/>
    <property type="match status" value="1"/>
</dbReference>
<dbReference type="GO" id="GO:0016020">
    <property type="term" value="C:membrane"/>
    <property type="evidence" value="ECO:0007669"/>
    <property type="project" value="UniProtKB-SubCell"/>
</dbReference>
<dbReference type="CDD" id="cd18597">
    <property type="entry name" value="ABC_6TM_YOR1_D1_like"/>
    <property type="match status" value="1"/>
</dbReference>
<dbReference type="GO" id="GO:0016887">
    <property type="term" value="F:ATP hydrolysis activity"/>
    <property type="evidence" value="ECO:0007669"/>
    <property type="project" value="InterPro"/>
</dbReference>
<evidence type="ECO:0000256" key="5">
    <source>
        <dbReference type="ARBA" id="ARBA00022741"/>
    </source>
</evidence>
<dbReference type="HOGENOM" id="CLU_000604_27_3_1"/>
<evidence type="ECO:0008006" key="15">
    <source>
        <dbReference type="Google" id="ProtNLM"/>
    </source>
</evidence>
<feature type="transmembrane region" description="Helical" evidence="10">
    <location>
        <begin position="342"/>
        <end position="366"/>
    </location>
</feature>
<evidence type="ECO:0000256" key="4">
    <source>
        <dbReference type="ARBA" id="ARBA00022692"/>
    </source>
</evidence>
<keyword evidence="6" id="KW-0067">ATP-binding</keyword>
<evidence type="ECO:0000313" key="14">
    <source>
        <dbReference type="Proteomes" id="UP000054018"/>
    </source>
</evidence>
<reference evidence="14" key="2">
    <citation type="submission" date="2015-01" db="EMBL/GenBank/DDBJ databases">
        <title>Evolutionary Origins and Diversification of the Mycorrhizal Mutualists.</title>
        <authorList>
            <consortium name="DOE Joint Genome Institute"/>
            <consortium name="Mycorrhizal Genomics Consortium"/>
            <person name="Kohler A."/>
            <person name="Kuo A."/>
            <person name="Nagy L.G."/>
            <person name="Floudas D."/>
            <person name="Copeland A."/>
            <person name="Barry K.W."/>
            <person name="Cichocki N."/>
            <person name="Veneault-Fourrey C."/>
            <person name="LaButti K."/>
            <person name="Lindquist E.A."/>
            <person name="Lipzen A."/>
            <person name="Lundell T."/>
            <person name="Morin E."/>
            <person name="Murat C."/>
            <person name="Riley R."/>
            <person name="Ohm R."/>
            <person name="Sun H."/>
            <person name="Tunlid A."/>
            <person name="Henrissat B."/>
            <person name="Grigoriev I.V."/>
            <person name="Hibbett D.S."/>
            <person name="Martin F."/>
        </authorList>
    </citation>
    <scope>NUCLEOTIDE SEQUENCE [LARGE SCALE GENOMIC DNA]</scope>
    <source>
        <strain evidence="14">441</strain>
    </source>
</reference>
<dbReference type="PROSITE" id="PS00211">
    <property type="entry name" value="ABC_TRANSPORTER_1"/>
    <property type="match status" value="2"/>
</dbReference>
<dbReference type="InterPro" id="IPR027417">
    <property type="entry name" value="P-loop_NTPase"/>
</dbReference>
<dbReference type="PROSITE" id="PS50929">
    <property type="entry name" value="ABC_TM1F"/>
    <property type="match status" value="2"/>
</dbReference>
<dbReference type="Gene3D" id="1.20.1560.10">
    <property type="entry name" value="ABC transporter type 1, transmembrane domain"/>
    <property type="match status" value="2"/>
</dbReference>
<feature type="compositionally biased region" description="Basic and acidic residues" evidence="9">
    <location>
        <begin position="577"/>
        <end position="586"/>
    </location>
</feature>
<feature type="transmembrane region" description="Helical" evidence="10">
    <location>
        <begin position="987"/>
        <end position="1008"/>
    </location>
</feature>
<dbReference type="GO" id="GO:0005524">
    <property type="term" value="F:ATP binding"/>
    <property type="evidence" value="ECO:0007669"/>
    <property type="project" value="UniProtKB-KW"/>
</dbReference>
<dbReference type="FunFam" id="3.40.50.300:FF:000565">
    <property type="entry name" value="ABC bile acid transporter"/>
    <property type="match status" value="1"/>
</dbReference>
<dbReference type="Pfam" id="PF00005">
    <property type="entry name" value="ABC_tran"/>
    <property type="match status" value="2"/>
</dbReference>
<dbReference type="GO" id="GO:0140359">
    <property type="term" value="F:ABC-type transporter activity"/>
    <property type="evidence" value="ECO:0007669"/>
    <property type="project" value="InterPro"/>
</dbReference>
<feature type="transmembrane region" description="Helical" evidence="10">
    <location>
        <begin position="1125"/>
        <end position="1147"/>
    </location>
</feature>
<dbReference type="InterPro" id="IPR003439">
    <property type="entry name" value="ABC_transporter-like_ATP-bd"/>
</dbReference>
<organism evidence="13 14">
    <name type="scientific">Pisolithus microcarpus 441</name>
    <dbReference type="NCBI Taxonomy" id="765257"/>
    <lineage>
        <taxon>Eukaryota</taxon>
        <taxon>Fungi</taxon>
        <taxon>Dikarya</taxon>
        <taxon>Basidiomycota</taxon>
        <taxon>Agaricomycotina</taxon>
        <taxon>Agaricomycetes</taxon>
        <taxon>Agaricomycetidae</taxon>
        <taxon>Boletales</taxon>
        <taxon>Sclerodermatineae</taxon>
        <taxon>Pisolithaceae</taxon>
        <taxon>Pisolithus</taxon>
    </lineage>
</organism>
<dbReference type="CDD" id="cd03244">
    <property type="entry name" value="ABCC_MRP_domain2"/>
    <property type="match status" value="1"/>
</dbReference>
<feature type="transmembrane region" description="Helical" evidence="10">
    <location>
        <begin position="1014"/>
        <end position="1033"/>
    </location>
</feature>
<evidence type="ECO:0000313" key="13">
    <source>
        <dbReference type="EMBL" id="KIK28845.1"/>
    </source>
</evidence>
<dbReference type="FunFam" id="1.20.1560.10:FF:000010">
    <property type="entry name" value="Multidrug resistance-associated ABC transporter"/>
    <property type="match status" value="1"/>
</dbReference>
<feature type="transmembrane region" description="Helical" evidence="10">
    <location>
        <begin position="917"/>
        <end position="944"/>
    </location>
</feature>
<keyword evidence="7 10" id="KW-1133">Transmembrane helix</keyword>
<keyword evidence="3" id="KW-0813">Transport</keyword>
<dbReference type="Gene3D" id="3.40.50.300">
    <property type="entry name" value="P-loop containing nucleotide triphosphate hydrolases"/>
    <property type="match status" value="2"/>
</dbReference>
<dbReference type="SUPFAM" id="SSF52540">
    <property type="entry name" value="P-loop containing nucleoside triphosphate hydrolases"/>
    <property type="match status" value="2"/>
</dbReference>
<dbReference type="EMBL" id="KN833691">
    <property type="protein sequence ID" value="KIK28845.1"/>
    <property type="molecule type" value="Genomic_DNA"/>
</dbReference>
<dbReference type="PANTHER" id="PTHR24223:SF456">
    <property type="entry name" value="MULTIDRUG RESISTANCE-ASSOCIATED PROTEIN LETHAL(2)03659"/>
    <property type="match status" value="1"/>
</dbReference>
<gene>
    <name evidence="13" type="ORF">PISMIDRAFT_673084</name>
</gene>
<dbReference type="CDD" id="cd18606">
    <property type="entry name" value="ABC_6TM_YOR1_D2_like"/>
    <property type="match status" value="1"/>
</dbReference>
<dbReference type="Proteomes" id="UP000054018">
    <property type="component" value="Unassembled WGS sequence"/>
</dbReference>
<dbReference type="InterPro" id="IPR011527">
    <property type="entry name" value="ABC1_TM_dom"/>
</dbReference>
<comment type="similarity">
    <text evidence="2">Belongs to the ABC transporter superfamily. ABCC family. Conjugate transporter (TC 3.A.1.208) subfamily.</text>
</comment>
<dbReference type="SUPFAM" id="SSF90123">
    <property type="entry name" value="ABC transporter transmembrane region"/>
    <property type="match status" value="2"/>
</dbReference>
<evidence type="ECO:0000256" key="3">
    <source>
        <dbReference type="ARBA" id="ARBA00022448"/>
    </source>
</evidence>
<evidence type="ECO:0000256" key="7">
    <source>
        <dbReference type="ARBA" id="ARBA00022989"/>
    </source>
</evidence>
<proteinExistence type="inferred from homology"/>
<dbReference type="InterPro" id="IPR003593">
    <property type="entry name" value="AAA+_ATPase"/>
</dbReference>
<feature type="transmembrane region" description="Helical" evidence="10">
    <location>
        <begin position="1099"/>
        <end position="1119"/>
    </location>
</feature>
<feature type="region of interest" description="Disordered" evidence="9">
    <location>
        <begin position="1"/>
        <end position="26"/>
    </location>
</feature>
<dbReference type="STRING" id="765257.A0A0C9YUX0"/>